<protein>
    <submittedName>
        <fullName evidence="1">Uncharacterized protein</fullName>
    </submittedName>
</protein>
<comment type="caution">
    <text evidence="1">The sequence shown here is derived from an EMBL/GenBank/DDBJ whole genome shotgun (WGS) entry which is preliminary data.</text>
</comment>
<reference evidence="1" key="1">
    <citation type="journal article" date="2019" name="bioRxiv">
        <title>The Genome of the Zebra Mussel, Dreissena polymorpha: A Resource for Invasive Species Research.</title>
        <authorList>
            <person name="McCartney M.A."/>
            <person name="Auch B."/>
            <person name="Kono T."/>
            <person name="Mallez S."/>
            <person name="Zhang Y."/>
            <person name="Obille A."/>
            <person name="Becker A."/>
            <person name="Abrahante J.E."/>
            <person name="Garbe J."/>
            <person name="Badalamenti J.P."/>
            <person name="Herman A."/>
            <person name="Mangelson H."/>
            <person name="Liachko I."/>
            <person name="Sullivan S."/>
            <person name="Sone E.D."/>
            <person name="Koren S."/>
            <person name="Silverstein K.A.T."/>
            <person name="Beckman K.B."/>
            <person name="Gohl D.M."/>
        </authorList>
    </citation>
    <scope>NUCLEOTIDE SEQUENCE</scope>
    <source>
        <strain evidence="1">Duluth1</strain>
        <tissue evidence="1">Whole animal</tissue>
    </source>
</reference>
<reference evidence="1" key="2">
    <citation type="submission" date="2020-11" db="EMBL/GenBank/DDBJ databases">
        <authorList>
            <person name="McCartney M.A."/>
            <person name="Auch B."/>
            <person name="Kono T."/>
            <person name="Mallez S."/>
            <person name="Becker A."/>
            <person name="Gohl D.M."/>
            <person name="Silverstein K.A.T."/>
            <person name="Koren S."/>
            <person name="Bechman K.B."/>
            <person name="Herman A."/>
            <person name="Abrahante J.E."/>
            <person name="Garbe J."/>
        </authorList>
    </citation>
    <scope>NUCLEOTIDE SEQUENCE</scope>
    <source>
        <strain evidence="1">Duluth1</strain>
        <tissue evidence="1">Whole animal</tissue>
    </source>
</reference>
<accession>A0A9D4RW17</accession>
<keyword evidence="2" id="KW-1185">Reference proteome</keyword>
<proteinExistence type="predicted"/>
<dbReference type="EMBL" id="JAIWYP010000001">
    <property type="protein sequence ID" value="KAH3880933.1"/>
    <property type="molecule type" value="Genomic_DNA"/>
</dbReference>
<dbReference type="AlphaFoldDB" id="A0A9D4RW17"/>
<sequence>MIRNELIVRYFQEGLSYRQICDVLLKTHSVSISVCHIHWVLRPFGLKRRDYSDIRTVIDFILNELRGSGSLHGYRMLTQRCLAHGLRVRTSDNKRFFKYVIQKVSD</sequence>
<gene>
    <name evidence="1" type="ORF">DPMN_004855</name>
</gene>
<organism evidence="1 2">
    <name type="scientific">Dreissena polymorpha</name>
    <name type="common">Zebra mussel</name>
    <name type="synonym">Mytilus polymorpha</name>
    <dbReference type="NCBI Taxonomy" id="45954"/>
    <lineage>
        <taxon>Eukaryota</taxon>
        <taxon>Metazoa</taxon>
        <taxon>Spiralia</taxon>
        <taxon>Lophotrochozoa</taxon>
        <taxon>Mollusca</taxon>
        <taxon>Bivalvia</taxon>
        <taxon>Autobranchia</taxon>
        <taxon>Heteroconchia</taxon>
        <taxon>Euheterodonta</taxon>
        <taxon>Imparidentia</taxon>
        <taxon>Neoheterodontei</taxon>
        <taxon>Myida</taxon>
        <taxon>Dreissenoidea</taxon>
        <taxon>Dreissenidae</taxon>
        <taxon>Dreissena</taxon>
    </lineage>
</organism>
<dbReference type="Proteomes" id="UP000828390">
    <property type="component" value="Unassembled WGS sequence"/>
</dbReference>
<evidence type="ECO:0000313" key="1">
    <source>
        <dbReference type="EMBL" id="KAH3880933.1"/>
    </source>
</evidence>
<evidence type="ECO:0000313" key="2">
    <source>
        <dbReference type="Proteomes" id="UP000828390"/>
    </source>
</evidence>
<name>A0A9D4RW17_DREPO</name>